<dbReference type="InterPro" id="IPR015422">
    <property type="entry name" value="PyrdxlP-dep_Trfase_small"/>
</dbReference>
<evidence type="ECO:0000256" key="3">
    <source>
        <dbReference type="ARBA" id="ARBA00022898"/>
    </source>
</evidence>
<dbReference type="Gene3D" id="3.40.640.10">
    <property type="entry name" value="Type I PLP-dependent aspartate aminotransferase-like (Major domain)"/>
    <property type="match status" value="1"/>
</dbReference>
<dbReference type="Proteomes" id="UP001431449">
    <property type="component" value="Unassembled WGS sequence"/>
</dbReference>
<proteinExistence type="inferred from homology"/>
<dbReference type="EMBL" id="JALNMH010000004">
    <property type="protein sequence ID" value="MCK7593177.1"/>
    <property type="molecule type" value="Genomic_DNA"/>
</dbReference>
<comment type="caution">
    <text evidence="5">The sequence shown here is derived from an EMBL/GenBank/DDBJ whole genome shotgun (WGS) entry which is preliminary data.</text>
</comment>
<dbReference type="CDD" id="cd00610">
    <property type="entry name" value="OAT_like"/>
    <property type="match status" value="1"/>
</dbReference>
<name>A0ABT0GFP0_9GAMM</name>
<evidence type="ECO:0000313" key="6">
    <source>
        <dbReference type="Proteomes" id="UP001431449"/>
    </source>
</evidence>
<gene>
    <name evidence="5" type="ORF">M0G41_05775</name>
</gene>
<keyword evidence="3 4" id="KW-0663">Pyridoxal phosphate</keyword>
<comment type="similarity">
    <text evidence="4">Belongs to the class-III pyridoxal-phosphate-dependent aminotransferase family.</text>
</comment>
<evidence type="ECO:0000256" key="4">
    <source>
        <dbReference type="RuleBase" id="RU003560"/>
    </source>
</evidence>
<dbReference type="InterPro" id="IPR005814">
    <property type="entry name" value="Aminotrans_3"/>
</dbReference>
<dbReference type="Gene3D" id="3.90.1150.10">
    <property type="entry name" value="Aspartate Aminotransferase, domain 1"/>
    <property type="match status" value="1"/>
</dbReference>
<dbReference type="SUPFAM" id="SSF53383">
    <property type="entry name" value="PLP-dependent transferases"/>
    <property type="match status" value="1"/>
</dbReference>
<dbReference type="PANTHER" id="PTHR42684">
    <property type="entry name" value="ADENOSYLMETHIONINE-8-AMINO-7-OXONONANOATE AMINOTRANSFERASE"/>
    <property type="match status" value="1"/>
</dbReference>
<reference evidence="5" key="1">
    <citation type="submission" date="2022-04" db="EMBL/GenBank/DDBJ databases">
        <title>Lysobacter sp. CAU 1642 isolated from sea sand.</title>
        <authorList>
            <person name="Kim W."/>
        </authorList>
    </citation>
    <scope>NUCLEOTIDE SEQUENCE</scope>
    <source>
        <strain evidence="5">CAU 1642</strain>
    </source>
</reference>
<dbReference type="InterPro" id="IPR015424">
    <property type="entry name" value="PyrdxlP-dep_Trfase"/>
</dbReference>
<keyword evidence="1 5" id="KW-0032">Aminotransferase</keyword>
<protein>
    <submittedName>
        <fullName evidence="5">Aminotransferase</fullName>
    </submittedName>
</protein>
<dbReference type="GO" id="GO:0008483">
    <property type="term" value="F:transaminase activity"/>
    <property type="evidence" value="ECO:0007669"/>
    <property type="project" value="UniProtKB-KW"/>
</dbReference>
<keyword evidence="6" id="KW-1185">Reference proteome</keyword>
<organism evidence="5 6">
    <name type="scientific">Pseudomarimonas salicorniae</name>
    <dbReference type="NCBI Taxonomy" id="2933270"/>
    <lineage>
        <taxon>Bacteria</taxon>
        <taxon>Pseudomonadati</taxon>
        <taxon>Pseudomonadota</taxon>
        <taxon>Gammaproteobacteria</taxon>
        <taxon>Lysobacterales</taxon>
        <taxon>Lysobacteraceae</taxon>
        <taxon>Pseudomarimonas</taxon>
    </lineage>
</organism>
<dbReference type="RefSeq" id="WP_248206362.1">
    <property type="nucleotide sequence ID" value="NZ_JALNMH010000004.1"/>
</dbReference>
<dbReference type="Pfam" id="PF00202">
    <property type="entry name" value="Aminotran_3"/>
    <property type="match status" value="1"/>
</dbReference>
<dbReference type="InterPro" id="IPR015421">
    <property type="entry name" value="PyrdxlP-dep_Trfase_major"/>
</dbReference>
<dbReference type="PIRSF" id="PIRSF000521">
    <property type="entry name" value="Transaminase_4ab_Lys_Orn"/>
    <property type="match status" value="1"/>
</dbReference>
<evidence type="ECO:0000313" key="5">
    <source>
        <dbReference type="EMBL" id="MCK7593177.1"/>
    </source>
</evidence>
<evidence type="ECO:0000256" key="1">
    <source>
        <dbReference type="ARBA" id="ARBA00022576"/>
    </source>
</evidence>
<accession>A0ABT0GFP0</accession>
<dbReference type="PANTHER" id="PTHR42684:SF3">
    <property type="entry name" value="ADENOSYLMETHIONINE-8-AMINO-7-OXONONANOATE AMINOTRANSFERASE"/>
    <property type="match status" value="1"/>
</dbReference>
<evidence type="ECO:0000256" key="2">
    <source>
        <dbReference type="ARBA" id="ARBA00022679"/>
    </source>
</evidence>
<sequence>MEALAEKDLAHLLHPATNLAMHRKTGPLVIERGEGIYVWDTHGKRYIEGLAGLWCVAIGYGEEALVEAATTQMRKLAYGQLFASRSHEPGILLAEKLESWVPPSKRHTGPWKFLFGNSGSDANDTQVKLVRYYNNVTGRPNKKKIISRLNGYHGVTLASASLTGLPPFHAHFDLPIPGVMHTGCPHAFRHAHPGESDEAFATRLADELEALIQKEGPDTIAAMIAEPIMGAGGLIVPPEGYFPKIQAVLDRHDILLIDDEVICGFGRLGTRMGSEAMDMRPDTVSIAKALSSAYLPISAVAVPDWMHEAMLEPSNQVGAFAHGFTYSGHPVAAAVALRNLELFEERDLVGHAARVGVPFQARLQGLMGKPFVGNVRGKGLLGGLELVADPGAGKRFDPSAKAAIRLAALAQEEGLIVRALAGDTIAICPPLVITEAQVHELFDALERAIARFADEQVKAA</sequence>
<keyword evidence="2" id="KW-0808">Transferase</keyword>
<dbReference type="NCBIfam" id="NF004767">
    <property type="entry name" value="PRK06105.1"/>
    <property type="match status" value="1"/>
</dbReference>